<gene>
    <name evidence="2" type="ORF">ACTOB_002081</name>
</gene>
<evidence type="ECO:0000313" key="2">
    <source>
        <dbReference type="EMBL" id="WIM98480.1"/>
    </source>
</evidence>
<sequence>MLQHHIGRRLAIAAAVTIAAGTAFTVTATAQAASGPAADRLLLATVKVTSAATGVTLTRITGTGAADGTAIALPTAASGANRPFTLEGDSAAVDALARSSDGRYVTLAGYSAVPGAATARPPPRGAAWCWPSWARAPEPCWRAGPTR</sequence>
<dbReference type="EMBL" id="CP126980">
    <property type="protein sequence ID" value="WIM98480.1"/>
    <property type="molecule type" value="Genomic_DNA"/>
</dbReference>
<feature type="signal peptide" evidence="1">
    <location>
        <begin position="1"/>
        <end position="32"/>
    </location>
</feature>
<dbReference type="Proteomes" id="UP001240150">
    <property type="component" value="Chromosome"/>
</dbReference>
<organism evidence="2 3">
    <name type="scientific">Actinoplanes oblitus</name>
    <dbReference type="NCBI Taxonomy" id="3040509"/>
    <lineage>
        <taxon>Bacteria</taxon>
        <taxon>Bacillati</taxon>
        <taxon>Actinomycetota</taxon>
        <taxon>Actinomycetes</taxon>
        <taxon>Micromonosporales</taxon>
        <taxon>Micromonosporaceae</taxon>
        <taxon>Actinoplanes</taxon>
    </lineage>
</organism>
<evidence type="ECO:0000256" key="1">
    <source>
        <dbReference type="SAM" id="SignalP"/>
    </source>
</evidence>
<evidence type="ECO:0000313" key="3">
    <source>
        <dbReference type="Proteomes" id="UP001240150"/>
    </source>
</evidence>
<dbReference type="RefSeq" id="WP_284919862.1">
    <property type="nucleotide sequence ID" value="NZ_CP126980.1"/>
</dbReference>
<feature type="chain" id="PRO_5047195287" evidence="1">
    <location>
        <begin position="33"/>
        <end position="147"/>
    </location>
</feature>
<keyword evidence="1" id="KW-0732">Signal</keyword>
<proteinExistence type="predicted"/>
<name>A0ABY8WNM7_9ACTN</name>
<protein>
    <submittedName>
        <fullName evidence="2">Uncharacterized protein</fullName>
    </submittedName>
</protein>
<keyword evidence="3" id="KW-1185">Reference proteome</keyword>
<reference evidence="2 3" key="1">
    <citation type="submission" date="2023-06" db="EMBL/GenBank/DDBJ databases">
        <authorList>
            <person name="Yushchuk O."/>
            <person name="Binda E."/>
            <person name="Ruckert-Reed C."/>
            <person name="Fedorenko V."/>
            <person name="Kalinowski J."/>
            <person name="Marinelli F."/>
        </authorList>
    </citation>
    <scope>NUCLEOTIDE SEQUENCE [LARGE SCALE GENOMIC DNA]</scope>
    <source>
        <strain evidence="2 3">NRRL 3884</strain>
    </source>
</reference>
<accession>A0ABY8WNM7</accession>